<dbReference type="PANTHER" id="PTHR30093">
    <property type="entry name" value="GENERAL SECRETION PATHWAY PROTEIN G"/>
    <property type="match status" value="1"/>
</dbReference>
<dbReference type="InterPro" id="IPR045584">
    <property type="entry name" value="Pilin-like"/>
</dbReference>
<dbReference type="Pfam" id="PF07963">
    <property type="entry name" value="N_methyl"/>
    <property type="match status" value="1"/>
</dbReference>
<evidence type="ECO:0000313" key="4">
    <source>
        <dbReference type="EMBL" id="MBH9551828.1"/>
    </source>
</evidence>
<dbReference type="NCBIfam" id="TIGR02532">
    <property type="entry name" value="IV_pilin_GFxxxE"/>
    <property type="match status" value="1"/>
</dbReference>
<evidence type="ECO:0000256" key="1">
    <source>
        <dbReference type="ARBA" id="ARBA00005233"/>
    </source>
</evidence>
<feature type="transmembrane region" description="Helical" evidence="3">
    <location>
        <begin position="7"/>
        <end position="31"/>
    </location>
</feature>
<gene>
    <name evidence="4" type="ORF">I7X43_03100</name>
</gene>
<accession>A0A931IXI1</accession>
<sequence length="121" mass="12366">MKRVQQGFTLIELMIVVAIIGILAAIALPAYQDYTKKAKVGQAMGAAQGAKTLVAENWSNEVADYCTGVSGVTCASGVLTGQSKDATISATLTPTFPSAGGSNVITWTCSHTAGITVKGCP</sequence>
<dbReference type="EMBL" id="JAEDAL010000001">
    <property type="protein sequence ID" value="MBH9551828.1"/>
    <property type="molecule type" value="Genomic_DNA"/>
</dbReference>
<evidence type="ECO:0000256" key="2">
    <source>
        <dbReference type="ARBA" id="ARBA00022481"/>
    </source>
</evidence>
<name>A0A931IXI1_9BURK</name>
<dbReference type="PROSITE" id="PS00409">
    <property type="entry name" value="PROKAR_NTER_METHYL"/>
    <property type="match status" value="1"/>
</dbReference>
<evidence type="ECO:0000313" key="5">
    <source>
        <dbReference type="Proteomes" id="UP000620139"/>
    </source>
</evidence>
<protein>
    <submittedName>
        <fullName evidence="4">Prepilin-type N-terminal cleavage/methylation domain-containing protein</fullName>
    </submittedName>
</protein>
<dbReference type="RefSeq" id="WP_198099424.1">
    <property type="nucleotide sequence ID" value="NZ_JAEDAL010000001.1"/>
</dbReference>
<dbReference type="InterPro" id="IPR012902">
    <property type="entry name" value="N_methyl_site"/>
</dbReference>
<organism evidence="4 5">
    <name type="scientific">Inhella gelatinilytica</name>
    <dbReference type="NCBI Taxonomy" id="2795030"/>
    <lineage>
        <taxon>Bacteria</taxon>
        <taxon>Pseudomonadati</taxon>
        <taxon>Pseudomonadota</taxon>
        <taxon>Betaproteobacteria</taxon>
        <taxon>Burkholderiales</taxon>
        <taxon>Sphaerotilaceae</taxon>
        <taxon>Inhella</taxon>
    </lineage>
</organism>
<keyword evidence="2" id="KW-0488">Methylation</keyword>
<comment type="caution">
    <text evidence="4">The sequence shown here is derived from an EMBL/GenBank/DDBJ whole genome shotgun (WGS) entry which is preliminary data.</text>
</comment>
<dbReference type="Proteomes" id="UP000620139">
    <property type="component" value="Unassembled WGS sequence"/>
</dbReference>
<keyword evidence="3" id="KW-1133">Transmembrane helix</keyword>
<comment type="similarity">
    <text evidence="1">Belongs to the N-Me-Phe pilin family.</text>
</comment>
<keyword evidence="3" id="KW-0472">Membrane</keyword>
<keyword evidence="3" id="KW-0812">Transmembrane</keyword>
<keyword evidence="5" id="KW-1185">Reference proteome</keyword>
<dbReference type="PANTHER" id="PTHR30093:SF34">
    <property type="entry name" value="PREPILIN PEPTIDASE-DEPENDENT PROTEIN D"/>
    <property type="match status" value="1"/>
</dbReference>
<dbReference type="SUPFAM" id="SSF54523">
    <property type="entry name" value="Pili subunits"/>
    <property type="match status" value="1"/>
</dbReference>
<proteinExistence type="inferred from homology"/>
<dbReference type="Gene3D" id="3.30.700.10">
    <property type="entry name" value="Glycoprotein, Type 4 Pilin"/>
    <property type="match status" value="1"/>
</dbReference>
<reference evidence="4" key="1">
    <citation type="submission" date="2020-12" db="EMBL/GenBank/DDBJ databases">
        <title>The genome sequence of Inhella sp. 4Y17.</title>
        <authorList>
            <person name="Liu Y."/>
        </authorList>
    </citation>
    <scope>NUCLEOTIDE SEQUENCE</scope>
    <source>
        <strain evidence="4">4Y10</strain>
    </source>
</reference>
<dbReference type="AlphaFoldDB" id="A0A931IXI1"/>
<evidence type="ECO:0000256" key="3">
    <source>
        <dbReference type="SAM" id="Phobius"/>
    </source>
</evidence>